<dbReference type="Proteomes" id="UP000185313">
    <property type="component" value="Segment"/>
</dbReference>
<dbReference type="Proteomes" id="UP000185322">
    <property type="component" value="Segment"/>
</dbReference>
<dbReference type="EMBL" id="KJ019053">
    <property type="protein sequence ID" value="AIX20446.1"/>
    <property type="molecule type" value="Genomic_DNA"/>
</dbReference>
<dbReference type="EMBL" id="KJ019143">
    <property type="protein sequence ID" value="AIX41631.1"/>
    <property type="molecule type" value="Genomic_DNA"/>
</dbReference>
<dbReference type="Proteomes" id="UP000185308">
    <property type="component" value="Segment"/>
</dbReference>
<evidence type="ECO:0000313" key="8">
    <source>
        <dbReference type="EMBL" id="AIX23462.1"/>
    </source>
</evidence>
<evidence type="ECO:0000313" key="34">
    <source>
        <dbReference type="EMBL" id="AIX44194.1"/>
    </source>
</evidence>
<dbReference type="PANTHER" id="PTHR35191:SF1">
    <property type="entry name" value="PROPHAGE SIDE TAIL FIBER PROTEIN HOMOLOG STFQ-RELATED"/>
    <property type="match status" value="1"/>
</dbReference>
<keyword evidence="1" id="KW-1227">Viral tail protein</keyword>
<evidence type="ECO:0000313" key="39">
    <source>
        <dbReference type="Proteomes" id="UP000185322"/>
    </source>
</evidence>
<dbReference type="Proteomes" id="UP000185324">
    <property type="component" value="Segment"/>
</dbReference>
<feature type="region of interest" description="Disordered" evidence="3">
    <location>
        <begin position="167"/>
        <end position="203"/>
    </location>
</feature>
<dbReference type="Proteomes" id="UP000185304">
    <property type="component" value="Segment"/>
</dbReference>
<evidence type="ECO:0000313" key="17">
    <source>
        <dbReference type="EMBL" id="AIX31040.1"/>
    </source>
</evidence>
<evidence type="ECO:0000313" key="20">
    <source>
        <dbReference type="EMBL" id="AIX32183.1"/>
    </source>
</evidence>
<evidence type="ECO:0000313" key="6">
    <source>
        <dbReference type="EMBL" id="AIX18568.1"/>
    </source>
</evidence>
<evidence type="ECO:0000313" key="12">
    <source>
        <dbReference type="EMBL" id="AIX29379.1"/>
    </source>
</evidence>
<dbReference type="Proteomes" id="UP000185296">
    <property type="component" value="Segment"/>
</dbReference>
<name>A0A0E3F396_9CAUD</name>
<dbReference type="KEGG" id="vg:24172123"/>
<evidence type="ECO:0000313" key="38">
    <source>
        <dbReference type="Proteomes" id="UP000185286"/>
    </source>
</evidence>
<keyword evidence="2" id="KW-1160">Virus entry into host cell</keyword>
<dbReference type="Pfam" id="PF07484">
    <property type="entry name" value="Collar"/>
    <property type="match status" value="1"/>
</dbReference>
<dbReference type="EMBL" id="KJ019142">
    <property type="protein sequence ID" value="AIX41345.1"/>
    <property type="molecule type" value="Genomic_DNA"/>
</dbReference>
<dbReference type="Proteomes" id="UP000185286">
    <property type="component" value="Genome"/>
</dbReference>
<dbReference type="Proteomes" id="UP000185318">
    <property type="component" value="Segment"/>
</dbReference>
<dbReference type="EMBL" id="KJ019095">
    <property type="protein sequence ID" value="AIX30169.1"/>
    <property type="molecule type" value="Genomic_DNA"/>
</dbReference>
<evidence type="ECO:0000256" key="2">
    <source>
        <dbReference type="ARBA" id="ARBA00022804"/>
    </source>
</evidence>
<evidence type="ECO:0000313" key="5">
    <source>
        <dbReference type="EMBL" id="AIX16790.1"/>
    </source>
</evidence>
<dbReference type="GO" id="GO:0019062">
    <property type="term" value="P:virion attachment to host cell"/>
    <property type="evidence" value="ECO:0007669"/>
    <property type="project" value="UniProtKB-KW"/>
</dbReference>
<dbReference type="EMBL" id="KJ019144">
    <property type="protein sequence ID" value="AIX41914.1"/>
    <property type="molecule type" value="Genomic_DNA"/>
</dbReference>
<evidence type="ECO:0000313" key="29">
    <source>
        <dbReference type="EMBL" id="AIX42202.1"/>
    </source>
</evidence>
<sequence>MSQINFPNSPSDGEEFLASNGTTYRYDSSTGQWKILSGPGVQGPAGNTGPTGSIIMWGTSTLPEGYIECNGQSTSGYTALAALYGSNVPDLRGEFVRGWDNGKGTDSGRALLGSQGESFKSHTHTQNSHNHSQNSHNHTQNPHKHTQQLGGTISSDLLQSGSYRIGNANSASVSNTTATNKSTTATNNAATATNQSTGDTETRPRNISLMYIIKT</sequence>
<evidence type="ECO:0000313" key="37">
    <source>
        <dbReference type="Proteomes" id="UP000033001"/>
    </source>
</evidence>
<accession>A0A0E3F396</accession>
<feature type="domain" description="Phage tail collar" evidence="4">
    <location>
        <begin position="52"/>
        <end position="96"/>
    </location>
</feature>
<proteinExistence type="predicted"/>
<dbReference type="InterPro" id="IPR011083">
    <property type="entry name" value="Phage_tail_collar_dom"/>
</dbReference>
<evidence type="ECO:0000313" key="27">
    <source>
        <dbReference type="EMBL" id="AIX41631.1"/>
    </source>
</evidence>
<organism evidence="7 39">
    <name type="scientific">Synechococcus phage ACG-2014f</name>
    <dbReference type="NCBI Taxonomy" id="1493511"/>
    <lineage>
        <taxon>Viruses</taxon>
        <taxon>Duplodnaviria</taxon>
        <taxon>Heunggongvirae</taxon>
        <taxon>Uroviricota</taxon>
        <taxon>Caudoviricetes</taxon>
        <taxon>Pantevenvirales</taxon>
        <taxon>Kyanoviridae</taxon>
        <taxon>Atlauavirus</taxon>
        <taxon>Atlauavirus tusconc8</taxon>
    </lineage>
</organism>
<dbReference type="Proteomes" id="UP000185295">
    <property type="component" value="Segment"/>
</dbReference>
<dbReference type="Proteomes" id="UP000185305">
    <property type="component" value="Segment"/>
</dbReference>
<dbReference type="Proteomes" id="UP000185311">
    <property type="component" value="Segment"/>
</dbReference>
<keyword evidence="2" id="KW-0945">Host-virus interaction</keyword>
<dbReference type="EMBL" id="KJ019147">
    <property type="protein sequence ID" value="AIX42770.1"/>
    <property type="molecule type" value="Genomic_DNA"/>
</dbReference>
<dbReference type="EMBL" id="KJ019092">
    <property type="protein sequence ID" value="AIX29379.1"/>
    <property type="molecule type" value="Genomic_DNA"/>
</dbReference>
<dbReference type="EMBL" id="KJ019159">
    <property type="protein sequence ID" value="AIX45819.1"/>
    <property type="molecule type" value="Genomic_DNA"/>
</dbReference>
<keyword evidence="1" id="KW-0946">Virion</keyword>
<dbReference type="EMBL" id="KJ019096">
    <property type="protein sequence ID" value="AIX30460.1"/>
    <property type="molecule type" value="Genomic_DNA"/>
</dbReference>
<dbReference type="Proteomes" id="UP000033001">
    <property type="component" value="Segment"/>
</dbReference>
<dbReference type="EMBL" id="KJ019103">
    <property type="protein sequence ID" value="AIX32469.1"/>
    <property type="molecule type" value="Genomic_DNA"/>
</dbReference>
<evidence type="ECO:0000313" key="14">
    <source>
        <dbReference type="EMBL" id="AIX30169.1"/>
    </source>
</evidence>
<dbReference type="EMBL" id="KJ019151">
    <property type="protein sequence ID" value="AIX43906.1"/>
    <property type="molecule type" value="Genomic_DNA"/>
</dbReference>
<dbReference type="Proteomes" id="UP000185310">
    <property type="component" value="Segment"/>
</dbReference>
<evidence type="ECO:0000313" key="19">
    <source>
        <dbReference type="EMBL" id="AIX31610.1"/>
    </source>
</evidence>
<dbReference type="EMBL" id="KJ019090">
    <property type="protein sequence ID" value="AIX28836.1"/>
    <property type="molecule type" value="Genomic_DNA"/>
</dbReference>
<dbReference type="EMBL" id="KJ019045">
    <property type="protein sequence ID" value="AIX18568.1"/>
    <property type="molecule type" value="Genomic_DNA"/>
</dbReference>
<evidence type="ECO:0000313" key="24">
    <source>
        <dbReference type="EMBL" id="AIX34461.1"/>
    </source>
</evidence>
<feature type="compositionally biased region" description="Low complexity" evidence="3">
    <location>
        <begin position="167"/>
        <end position="197"/>
    </location>
</feature>
<dbReference type="EMBL" id="KJ019099">
    <property type="protein sequence ID" value="AIX31327.1"/>
    <property type="molecule type" value="Genomic_DNA"/>
</dbReference>
<dbReference type="Proteomes" id="UP000185319">
    <property type="component" value="Segment"/>
</dbReference>
<dbReference type="Proteomes" id="UP000185325">
    <property type="component" value="Segment"/>
</dbReference>
<evidence type="ECO:0000313" key="30">
    <source>
        <dbReference type="EMBL" id="AIX42487.1"/>
    </source>
</evidence>
<dbReference type="EMBL" id="KJ019086">
    <property type="protein sequence ID" value="AIX27911.1"/>
    <property type="molecule type" value="Genomic_DNA"/>
</dbReference>
<dbReference type="Proteomes" id="UP000185309">
    <property type="component" value="Segment"/>
</dbReference>
<dbReference type="EMBL" id="KJ019141">
    <property type="protein sequence ID" value="AIX41063.1"/>
    <property type="molecule type" value="Genomic_DNA"/>
</dbReference>
<dbReference type="EMBL" id="KJ019146">
    <property type="protein sequence ID" value="AIX42487.1"/>
    <property type="molecule type" value="Genomic_DNA"/>
</dbReference>
<dbReference type="Proteomes" id="UP000185294">
    <property type="component" value="Segment"/>
</dbReference>
<evidence type="ECO:0000313" key="10">
    <source>
        <dbReference type="EMBL" id="AIX27911.1"/>
    </source>
</evidence>
<dbReference type="EMBL" id="KJ019102">
    <property type="protein sequence ID" value="AIX32183.1"/>
    <property type="molecule type" value="Genomic_DNA"/>
</dbReference>
<dbReference type="InterPro" id="IPR051934">
    <property type="entry name" value="Phage_Tail_Fiber_Structural"/>
</dbReference>
<dbReference type="EMBL" id="KJ019085">
    <property type="protein sequence ID" value="AIX27623.1"/>
    <property type="molecule type" value="Genomic_DNA"/>
</dbReference>
<evidence type="ECO:0000313" key="9">
    <source>
        <dbReference type="EMBL" id="AIX27623.1"/>
    </source>
</evidence>
<evidence type="ECO:0000256" key="3">
    <source>
        <dbReference type="SAM" id="MobiDB-lite"/>
    </source>
</evidence>
<dbReference type="RefSeq" id="YP_009134484.1">
    <property type="nucleotide sequence ID" value="NC_026927.1"/>
</dbReference>
<evidence type="ECO:0000313" key="15">
    <source>
        <dbReference type="EMBL" id="AIX30460.1"/>
    </source>
</evidence>
<dbReference type="Proteomes" id="UP000185290">
    <property type="component" value="Segment"/>
</dbReference>
<reference evidence="37 38" key="1">
    <citation type="submission" date="2013-12" db="EMBL/GenBank/DDBJ databases">
        <title>Ecological redundancy of diverse viral populations within a natural community.</title>
        <authorList>
            <person name="Gregory A.C."/>
            <person name="LaButti K."/>
            <person name="Copeland A."/>
            <person name="Woyke T."/>
            <person name="Sullivan M.B."/>
        </authorList>
    </citation>
    <scope>NUCLEOTIDE SEQUENCE [LARGE SCALE GENOMIC DNA]</scope>
    <source>
        <strain evidence="25">Syn7803C10</strain>
        <strain evidence="26">Syn7803C11</strain>
        <strain evidence="27">Syn7803C12</strain>
        <strain evidence="28">Syn7803C14</strain>
        <strain evidence="29">Syn7803C15</strain>
        <strain evidence="30">Syn7803C16</strain>
        <strain evidence="31">Syn7803C17</strain>
        <strain evidence="32">Syn7803C22</strain>
        <strain evidence="33">Syn7803C24</strain>
        <strain evidence="34">Syn7803C25</strain>
        <strain evidence="35">Syn7803C29</strain>
        <strain evidence="36">Syn7803C34</strain>
        <strain evidence="5">Syn7803C58</strain>
        <strain evidence="6">Syn7803C6</strain>
        <strain evidence="7">Syn7803C80</strain>
        <strain evidence="8">Syn7803C9</strain>
        <strain evidence="9">Syn7803US13</strain>
        <strain evidence="10">Syn7803US17</strain>
        <strain evidence="12">Syn7803US2</strain>
        <strain evidence="11">Syn7803US24</strain>
        <strain evidence="18">Syn7803US3</strain>
        <strain evidence="13">Syn7803US30</strain>
        <strain evidence="14">Syn7803US34</strain>
        <strain evidence="15">Syn7803US36</strain>
        <strain evidence="16">Syn7803US37</strain>
        <strain evidence="17">Syn7803US39</strain>
        <strain evidence="19">Syn7803US40</strain>
        <strain evidence="20">Syn7803US43</strain>
        <strain evidence="21">Syn7803US44</strain>
        <strain evidence="22">Syn7803US50</strain>
        <strain evidence="23">Syn7803US52</strain>
        <strain evidence="24">Syn7803US57</strain>
    </source>
</reference>
<dbReference type="EMBL" id="KJ019100">
    <property type="protein sequence ID" value="AIX31610.1"/>
    <property type="molecule type" value="Genomic_DNA"/>
</dbReference>
<gene>
    <name evidence="25" type="ORF">Syn7803C10_265</name>
    <name evidence="26" type="ORF">Syn7803C11_264</name>
    <name evidence="27" type="ORF">Syn7803C12_269</name>
    <name evidence="28" type="ORF">Syn7803C14_263</name>
    <name evidence="29" type="ORF">Syn7803C15_271</name>
    <name evidence="30" type="ORF">Syn7803C16_268</name>
    <name evidence="31" type="ORF">Syn7803C17_266</name>
    <name evidence="32" type="ORF">Syn7803C22_272</name>
    <name evidence="33" type="ORF">Syn7803C24_267</name>
    <name evidence="34" type="ORF">Syn7803C25_271</name>
    <name evidence="35" type="ORF">Syn7803C29_265</name>
    <name evidence="36" type="ORF">Syn7803C34_268</name>
    <name evidence="5" type="ORF">Syn7803C58_265</name>
    <name evidence="6" type="ORF">Syn7803C6_269</name>
    <name evidence="7" type="ORF">Syn7803C80_269</name>
    <name evidence="8" type="ORF">Syn7803C9_272</name>
    <name evidence="9" type="ORF">Syn7803US13_263</name>
    <name evidence="10" type="ORF">Syn7803US17_270</name>
    <name evidence="11" type="ORF">Syn7803US24_269</name>
    <name evidence="12" type="ORF">Syn7803US2_268</name>
    <name evidence="13" type="ORF">Syn7803US30_267</name>
    <name evidence="14" type="ORF">Syn7803US34_274</name>
    <name evidence="15" type="ORF">Syn7803US36_272</name>
    <name evidence="16" type="ORF">Syn7803US37_275</name>
    <name evidence="17" type="ORF">Syn7803US39_269</name>
    <name evidence="18" type="ORF">Syn7803US3_270</name>
    <name evidence="19" type="ORF">Syn7803US40_266</name>
    <name evidence="20" type="ORF">Syn7803US43_266</name>
    <name evidence="21" type="ORF">Syn7803US44_269</name>
    <name evidence="22" type="ORF">Syn7803US50_270</name>
    <name evidence="23" type="ORF">Syn7803US52_261</name>
    <name evidence="24" type="ORF">Syn7803US57_263</name>
</gene>
<dbReference type="Proteomes" id="UP000185306">
    <property type="component" value="Segment"/>
</dbReference>
<dbReference type="PANTHER" id="PTHR35191">
    <property type="entry name" value="PROPHAGE SIDE TAIL FIBER PROTEIN HOMOLOG STFQ-RELATED"/>
    <property type="match status" value="1"/>
</dbReference>
<keyword evidence="1" id="KW-1230">Viral tail fiber protein</keyword>
<dbReference type="Proteomes" id="UP000185297">
    <property type="component" value="Segment"/>
</dbReference>
<evidence type="ECO:0000313" key="16">
    <source>
        <dbReference type="EMBL" id="AIX30752.1"/>
    </source>
</evidence>
<dbReference type="GO" id="GO:0098024">
    <property type="term" value="C:virus tail, fiber"/>
    <property type="evidence" value="ECO:0007669"/>
    <property type="project" value="UniProtKB-KW"/>
</dbReference>
<evidence type="ECO:0000313" key="35">
    <source>
        <dbReference type="EMBL" id="AIX44902.1"/>
    </source>
</evidence>
<evidence type="ECO:0000313" key="11">
    <source>
        <dbReference type="EMBL" id="AIX28836.1"/>
    </source>
</evidence>
<dbReference type="EMBL" id="KJ019145">
    <property type="protein sequence ID" value="AIX42202.1"/>
    <property type="molecule type" value="Genomic_DNA"/>
</dbReference>
<evidence type="ECO:0000313" key="22">
    <source>
        <dbReference type="EMBL" id="AIX33254.1"/>
    </source>
</evidence>
<dbReference type="EMBL" id="KJ019107">
    <property type="protein sequence ID" value="AIX33533.1"/>
    <property type="molecule type" value="Genomic_DNA"/>
</dbReference>
<evidence type="ECO:0000313" key="18">
    <source>
        <dbReference type="EMBL" id="AIX31327.1"/>
    </source>
</evidence>
<dbReference type="EMBL" id="KJ019098">
    <property type="protein sequence ID" value="AIX31040.1"/>
    <property type="molecule type" value="Genomic_DNA"/>
</dbReference>
<dbReference type="Proteomes" id="UP000185317">
    <property type="component" value="Segment"/>
</dbReference>
<keyword evidence="2" id="KW-1161">Viral attachment to host cell</keyword>
<dbReference type="Proteomes" id="UP000185314">
    <property type="component" value="Segment"/>
</dbReference>
<evidence type="ECO:0000313" key="36">
    <source>
        <dbReference type="EMBL" id="AIX45819.1"/>
    </source>
</evidence>
<dbReference type="Proteomes" id="UP000185307">
    <property type="component" value="Segment"/>
</dbReference>
<protein>
    <submittedName>
        <fullName evidence="7">Tail collar domain protein</fullName>
    </submittedName>
</protein>
<dbReference type="EMBL" id="KJ019093">
    <property type="protein sequence ID" value="AIX29663.1"/>
    <property type="molecule type" value="Genomic_DNA"/>
</dbReference>
<dbReference type="Gene3D" id="3.90.1340.10">
    <property type="entry name" value="Phage tail collar domain"/>
    <property type="match status" value="1"/>
</dbReference>
<dbReference type="Proteomes" id="UP000185302">
    <property type="component" value="Segment"/>
</dbReference>
<dbReference type="InterPro" id="IPR037053">
    <property type="entry name" value="Phage_tail_collar_dom_sf"/>
</dbReference>
<dbReference type="EMBL" id="KJ019037">
    <property type="protein sequence ID" value="AIX16790.1"/>
    <property type="molecule type" value="Genomic_DNA"/>
</dbReference>
<dbReference type="Proteomes" id="UP000185288">
    <property type="component" value="Segment"/>
</dbReference>
<dbReference type="SUPFAM" id="SSF88874">
    <property type="entry name" value="Receptor-binding domain of short tail fibre protein gp12"/>
    <property type="match status" value="1"/>
</dbReference>
<evidence type="ECO:0000313" key="26">
    <source>
        <dbReference type="EMBL" id="AIX41345.1"/>
    </source>
</evidence>
<evidence type="ECO:0000313" key="23">
    <source>
        <dbReference type="EMBL" id="AIX33533.1"/>
    </source>
</evidence>
<evidence type="ECO:0000313" key="13">
    <source>
        <dbReference type="EMBL" id="AIX29663.1"/>
    </source>
</evidence>
<dbReference type="Proteomes" id="UP000185316">
    <property type="component" value="Segment"/>
</dbReference>
<dbReference type="Proteomes" id="UP000185303">
    <property type="component" value="Segment"/>
</dbReference>
<dbReference type="EMBL" id="KJ019097">
    <property type="protein sequence ID" value="AIX30752.1"/>
    <property type="molecule type" value="Genomic_DNA"/>
</dbReference>
<evidence type="ECO:0000313" key="32">
    <source>
        <dbReference type="EMBL" id="AIX43622.1"/>
    </source>
</evidence>
<evidence type="ECO:0000259" key="4">
    <source>
        <dbReference type="Pfam" id="PF07484"/>
    </source>
</evidence>
<evidence type="ECO:0000256" key="1">
    <source>
        <dbReference type="ARBA" id="ARBA00022672"/>
    </source>
</evidence>
<dbReference type="EMBL" id="KJ019111">
    <property type="protein sequence ID" value="AIX34461.1"/>
    <property type="molecule type" value="Genomic_DNA"/>
</dbReference>
<feature type="compositionally biased region" description="Low complexity" evidence="3">
    <location>
        <begin position="124"/>
        <end position="140"/>
    </location>
</feature>
<dbReference type="Proteomes" id="UP000185300">
    <property type="component" value="Segment"/>
</dbReference>
<dbReference type="EMBL" id="KJ019152">
    <property type="protein sequence ID" value="AIX44194.1"/>
    <property type="molecule type" value="Genomic_DNA"/>
</dbReference>
<evidence type="ECO:0000313" key="28">
    <source>
        <dbReference type="EMBL" id="AIX41914.1"/>
    </source>
</evidence>
<dbReference type="Proteomes" id="UP000185301">
    <property type="component" value="Segment"/>
</dbReference>
<evidence type="ECO:0000313" key="33">
    <source>
        <dbReference type="EMBL" id="AIX43906.1"/>
    </source>
</evidence>
<dbReference type="EMBL" id="KJ019106">
    <property type="protein sequence ID" value="AIX33254.1"/>
    <property type="molecule type" value="Genomic_DNA"/>
</dbReference>
<dbReference type="EMBL" id="KJ019155">
    <property type="protein sequence ID" value="AIX44902.1"/>
    <property type="molecule type" value="Genomic_DNA"/>
</dbReference>
<dbReference type="Proteomes" id="UP000185312">
    <property type="component" value="Segment"/>
</dbReference>
<dbReference type="Proteomes" id="UP000185293">
    <property type="component" value="Segment"/>
</dbReference>
<dbReference type="EMBL" id="KJ019150">
    <property type="protein sequence ID" value="AIX43622.1"/>
    <property type="molecule type" value="Genomic_DNA"/>
</dbReference>
<feature type="region of interest" description="Disordered" evidence="3">
    <location>
        <begin position="106"/>
        <end position="149"/>
    </location>
</feature>
<evidence type="ECO:0000313" key="21">
    <source>
        <dbReference type="EMBL" id="AIX32469.1"/>
    </source>
</evidence>
<dbReference type="EMBL" id="KJ019066">
    <property type="protein sequence ID" value="AIX23462.1"/>
    <property type="molecule type" value="Genomic_DNA"/>
</dbReference>
<evidence type="ECO:0000313" key="7">
    <source>
        <dbReference type="EMBL" id="AIX20446.1"/>
    </source>
</evidence>
<evidence type="ECO:0000313" key="31">
    <source>
        <dbReference type="EMBL" id="AIX42770.1"/>
    </source>
</evidence>
<dbReference type="Proteomes" id="UP000185289">
    <property type="component" value="Segment"/>
</dbReference>
<evidence type="ECO:0000313" key="25">
    <source>
        <dbReference type="EMBL" id="AIX41063.1"/>
    </source>
</evidence>